<evidence type="ECO:0000313" key="1">
    <source>
        <dbReference type="EMBL" id="OJJ37358.1"/>
    </source>
</evidence>
<dbReference type="VEuPathDB" id="FungiDB:ASPWEDRAFT_170843"/>
<accession>A0A1L9RRA8</accession>
<dbReference type="GeneID" id="63746535"/>
<reference evidence="2" key="1">
    <citation type="journal article" date="2017" name="Genome Biol.">
        <title>Comparative genomics reveals high biological diversity and specific adaptations in the industrially and medically important fungal genus Aspergillus.</title>
        <authorList>
            <person name="de Vries R.P."/>
            <person name="Riley R."/>
            <person name="Wiebenga A."/>
            <person name="Aguilar-Osorio G."/>
            <person name="Amillis S."/>
            <person name="Uchima C.A."/>
            <person name="Anderluh G."/>
            <person name="Asadollahi M."/>
            <person name="Askin M."/>
            <person name="Barry K."/>
            <person name="Battaglia E."/>
            <person name="Bayram O."/>
            <person name="Benocci T."/>
            <person name="Braus-Stromeyer S.A."/>
            <person name="Caldana C."/>
            <person name="Canovas D."/>
            <person name="Cerqueira G.C."/>
            <person name="Chen F."/>
            <person name="Chen W."/>
            <person name="Choi C."/>
            <person name="Clum A."/>
            <person name="Dos Santos R.A."/>
            <person name="Damasio A.R."/>
            <person name="Diallinas G."/>
            <person name="Emri T."/>
            <person name="Fekete E."/>
            <person name="Flipphi M."/>
            <person name="Freyberg S."/>
            <person name="Gallo A."/>
            <person name="Gournas C."/>
            <person name="Habgood R."/>
            <person name="Hainaut M."/>
            <person name="Harispe M.L."/>
            <person name="Henrissat B."/>
            <person name="Hilden K.S."/>
            <person name="Hope R."/>
            <person name="Hossain A."/>
            <person name="Karabika E."/>
            <person name="Karaffa L."/>
            <person name="Karanyi Z."/>
            <person name="Krasevec N."/>
            <person name="Kuo A."/>
            <person name="Kusch H."/>
            <person name="LaButti K."/>
            <person name="Lagendijk E.L."/>
            <person name="Lapidus A."/>
            <person name="Levasseur A."/>
            <person name="Lindquist E."/>
            <person name="Lipzen A."/>
            <person name="Logrieco A.F."/>
            <person name="MacCabe A."/>
            <person name="Maekelae M.R."/>
            <person name="Malavazi I."/>
            <person name="Melin P."/>
            <person name="Meyer V."/>
            <person name="Mielnichuk N."/>
            <person name="Miskei M."/>
            <person name="Molnar A.P."/>
            <person name="Mule G."/>
            <person name="Ngan C.Y."/>
            <person name="Orejas M."/>
            <person name="Orosz E."/>
            <person name="Ouedraogo J.P."/>
            <person name="Overkamp K.M."/>
            <person name="Park H.-S."/>
            <person name="Perrone G."/>
            <person name="Piumi F."/>
            <person name="Punt P.J."/>
            <person name="Ram A.F."/>
            <person name="Ramon A."/>
            <person name="Rauscher S."/>
            <person name="Record E."/>
            <person name="Riano-Pachon D.M."/>
            <person name="Robert V."/>
            <person name="Roehrig J."/>
            <person name="Ruller R."/>
            <person name="Salamov A."/>
            <person name="Salih N.S."/>
            <person name="Samson R.A."/>
            <person name="Sandor E."/>
            <person name="Sanguinetti M."/>
            <person name="Schuetze T."/>
            <person name="Sepcic K."/>
            <person name="Shelest E."/>
            <person name="Sherlock G."/>
            <person name="Sophianopoulou V."/>
            <person name="Squina F.M."/>
            <person name="Sun H."/>
            <person name="Susca A."/>
            <person name="Todd R.B."/>
            <person name="Tsang A."/>
            <person name="Unkles S.E."/>
            <person name="van de Wiele N."/>
            <person name="van Rossen-Uffink D."/>
            <person name="Oliveira J.V."/>
            <person name="Vesth T.C."/>
            <person name="Visser J."/>
            <person name="Yu J.-H."/>
            <person name="Zhou M."/>
            <person name="Andersen M.R."/>
            <person name="Archer D.B."/>
            <person name="Baker S.E."/>
            <person name="Benoit I."/>
            <person name="Brakhage A.A."/>
            <person name="Braus G.H."/>
            <person name="Fischer R."/>
            <person name="Frisvad J.C."/>
            <person name="Goldman G.H."/>
            <person name="Houbraken J."/>
            <person name="Oakley B."/>
            <person name="Pocsi I."/>
            <person name="Scazzocchio C."/>
            <person name="Seiboth B."/>
            <person name="vanKuyk P.A."/>
            <person name="Wortman J."/>
            <person name="Dyer P.S."/>
            <person name="Grigoriev I.V."/>
        </authorList>
    </citation>
    <scope>NUCLEOTIDE SEQUENCE [LARGE SCALE GENOMIC DNA]</scope>
    <source>
        <strain evidence="2">DTO 134E9</strain>
    </source>
</reference>
<proteinExistence type="predicted"/>
<evidence type="ECO:0000313" key="2">
    <source>
        <dbReference type="Proteomes" id="UP000184383"/>
    </source>
</evidence>
<evidence type="ECO:0008006" key="3">
    <source>
        <dbReference type="Google" id="ProtNLM"/>
    </source>
</evidence>
<name>A0A1L9RRA8_ASPWE</name>
<gene>
    <name evidence="1" type="ORF">ASPWEDRAFT_170843</name>
</gene>
<protein>
    <recommendedName>
        <fullName evidence="3">F-box domain-containing protein</fullName>
    </recommendedName>
</protein>
<dbReference type="Proteomes" id="UP000184383">
    <property type="component" value="Unassembled WGS sequence"/>
</dbReference>
<sequence>MSSLHSSIPYSYEHVSLPPQPPPPWELILFIISNLALKKTVSRLRTCHSLYDSYIPVLYRHKPDKAARRALKWAMKRRKPATARRAILNGKADPNVHYRYHGKYPRSTFRAMDMDTESDMEVVELDESKGACPPLAGGS</sequence>
<dbReference type="RefSeq" id="XP_040691034.1">
    <property type="nucleotide sequence ID" value="XM_040830687.1"/>
</dbReference>
<organism evidence="1 2">
    <name type="scientific">Aspergillus wentii DTO 134E9</name>
    <dbReference type="NCBI Taxonomy" id="1073089"/>
    <lineage>
        <taxon>Eukaryota</taxon>
        <taxon>Fungi</taxon>
        <taxon>Dikarya</taxon>
        <taxon>Ascomycota</taxon>
        <taxon>Pezizomycotina</taxon>
        <taxon>Eurotiomycetes</taxon>
        <taxon>Eurotiomycetidae</taxon>
        <taxon>Eurotiales</taxon>
        <taxon>Aspergillaceae</taxon>
        <taxon>Aspergillus</taxon>
        <taxon>Aspergillus subgen. Cremei</taxon>
    </lineage>
</organism>
<dbReference type="EMBL" id="KV878211">
    <property type="protein sequence ID" value="OJJ37358.1"/>
    <property type="molecule type" value="Genomic_DNA"/>
</dbReference>
<keyword evidence="2" id="KW-1185">Reference proteome</keyword>
<dbReference type="AlphaFoldDB" id="A0A1L9RRA8"/>